<keyword evidence="3" id="KW-1185">Reference proteome</keyword>
<gene>
    <name evidence="2" type="ORF">WJM97_17035</name>
</gene>
<feature type="domain" description="Probable transposase IS891/IS1136/IS1341" evidence="1">
    <location>
        <begin position="3"/>
        <end position="83"/>
    </location>
</feature>
<sequence length="84" mass="9446">MEVVYEKEETDYGLDPNSIAAIDLGIDNLATLTSNQPGFIPVLVSGRIIKSINRYYNQRKANLQSLLPAHQKTSKRLQSLTKKK</sequence>
<accession>A0ABZ2UP74</accession>
<reference evidence="2 3" key="1">
    <citation type="submission" date="2024-04" db="EMBL/GenBank/DDBJ databases">
        <title>Okeanomitos corallinicola gen. &amp; sp. nov. (Nostocales, Cyanobacteria), a new toxic marine heterocyst-forming cyanobacterium from a coral reef.</title>
        <authorList>
            <person name="Li H."/>
            <person name="Li R."/>
            <person name="Kang J."/>
            <person name="Hii K.S."/>
            <person name="Mohamed H.F."/>
            <person name="Xu X."/>
            <person name="Luo Z."/>
        </authorList>
    </citation>
    <scope>NUCLEOTIDE SEQUENCE [LARGE SCALE GENOMIC DNA]</scope>
    <source>
        <strain evidence="2 3">TIOX110</strain>
    </source>
</reference>
<organism evidence="2 3">
    <name type="scientific">Okeanomitos corallinicola TIOX110</name>
    <dbReference type="NCBI Taxonomy" id="3133117"/>
    <lineage>
        <taxon>Bacteria</taxon>
        <taxon>Bacillati</taxon>
        <taxon>Cyanobacteriota</taxon>
        <taxon>Cyanophyceae</taxon>
        <taxon>Nostocales</taxon>
        <taxon>Aphanizomenonaceae</taxon>
        <taxon>Okeanomitos</taxon>
    </lineage>
</organism>
<name>A0ABZ2UP74_9CYAN</name>
<dbReference type="Pfam" id="PF01385">
    <property type="entry name" value="OrfB_IS605"/>
    <property type="match status" value="1"/>
</dbReference>
<dbReference type="Proteomes" id="UP001483337">
    <property type="component" value="Chromosome"/>
</dbReference>
<evidence type="ECO:0000313" key="2">
    <source>
        <dbReference type="EMBL" id="WZB87074.1"/>
    </source>
</evidence>
<evidence type="ECO:0000259" key="1">
    <source>
        <dbReference type="Pfam" id="PF01385"/>
    </source>
</evidence>
<dbReference type="EMBL" id="CP150886">
    <property type="protein sequence ID" value="WZB87074.1"/>
    <property type="molecule type" value="Genomic_DNA"/>
</dbReference>
<proteinExistence type="predicted"/>
<dbReference type="RefSeq" id="WP_353929987.1">
    <property type="nucleotide sequence ID" value="NZ_CP150886.1"/>
</dbReference>
<evidence type="ECO:0000313" key="3">
    <source>
        <dbReference type="Proteomes" id="UP001483337"/>
    </source>
</evidence>
<dbReference type="InterPro" id="IPR001959">
    <property type="entry name" value="Transposase"/>
</dbReference>
<protein>
    <submittedName>
        <fullName evidence="2">Transposase</fullName>
    </submittedName>
</protein>